<dbReference type="RefSeq" id="WP_171242463.1">
    <property type="nucleotide sequence ID" value="NZ_JABEPQ010000001.1"/>
</dbReference>
<accession>A0A849HFL6</accession>
<name>A0A849HFL6_9MICO</name>
<sequence length="68" mass="7138">MSSSLSNVFAAAEENARELPMSPYAFGALAMVCFLVLLGVLWAFRGVAQKQAGVHLSHDDEGSTGGSH</sequence>
<evidence type="ECO:0000313" key="3">
    <source>
        <dbReference type="Proteomes" id="UP000588586"/>
    </source>
</evidence>
<organism evidence="2 3">
    <name type="scientific">Knoellia koreensis</name>
    <dbReference type="NCBI Taxonomy" id="2730921"/>
    <lineage>
        <taxon>Bacteria</taxon>
        <taxon>Bacillati</taxon>
        <taxon>Actinomycetota</taxon>
        <taxon>Actinomycetes</taxon>
        <taxon>Micrococcales</taxon>
        <taxon>Intrasporangiaceae</taxon>
        <taxon>Knoellia</taxon>
    </lineage>
</organism>
<gene>
    <name evidence="2" type="ORF">HJG52_05420</name>
</gene>
<reference evidence="2 3" key="1">
    <citation type="submission" date="2020-04" db="EMBL/GenBank/DDBJ databases">
        <title>Knoellia sp. isolate from air conditioner.</title>
        <authorList>
            <person name="Chea S."/>
            <person name="Kim D.-U."/>
        </authorList>
    </citation>
    <scope>NUCLEOTIDE SEQUENCE [LARGE SCALE GENOMIC DNA]</scope>
    <source>
        <strain evidence="2 3">DB2414S</strain>
    </source>
</reference>
<dbReference type="AlphaFoldDB" id="A0A849HFL6"/>
<keyword evidence="1" id="KW-0812">Transmembrane</keyword>
<protein>
    <submittedName>
        <fullName evidence="2">Uncharacterized protein</fullName>
    </submittedName>
</protein>
<comment type="caution">
    <text evidence="2">The sequence shown here is derived from an EMBL/GenBank/DDBJ whole genome shotgun (WGS) entry which is preliminary data.</text>
</comment>
<dbReference type="EMBL" id="JABEPQ010000001">
    <property type="protein sequence ID" value="NNM45443.1"/>
    <property type="molecule type" value="Genomic_DNA"/>
</dbReference>
<keyword evidence="3" id="KW-1185">Reference proteome</keyword>
<dbReference type="Proteomes" id="UP000588586">
    <property type="component" value="Unassembled WGS sequence"/>
</dbReference>
<keyword evidence="1" id="KW-0472">Membrane</keyword>
<proteinExistence type="predicted"/>
<evidence type="ECO:0000256" key="1">
    <source>
        <dbReference type="SAM" id="Phobius"/>
    </source>
</evidence>
<evidence type="ECO:0000313" key="2">
    <source>
        <dbReference type="EMBL" id="NNM45443.1"/>
    </source>
</evidence>
<keyword evidence="1" id="KW-1133">Transmembrane helix</keyword>
<feature type="transmembrane region" description="Helical" evidence="1">
    <location>
        <begin position="24"/>
        <end position="44"/>
    </location>
</feature>